<dbReference type="Proteomes" id="UP000828251">
    <property type="component" value="Unassembled WGS sequence"/>
</dbReference>
<evidence type="ECO:0000313" key="2">
    <source>
        <dbReference type="EMBL" id="KAH1082390.1"/>
    </source>
</evidence>
<protein>
    <submittedName>
        <fullName evidence="2">Uncharacterized protein</fullName>
    </submittedName>
</protein>
<evidence type="ECO:0000256" key="1">
    <source>
        <dbReference type="SAM" id="MobiDB-lite"/>
    </source>
</evidence>
<sequence length="116" mass="13241">MDVSATQSQPPKLNQDASTSSKKQKKIFDGSEQISTSITSVAMLLGENIRIVSLELNRSTASEKVIQESAQKLYLISFEVERLTEDECYHALSKIPDHLMQMLIFLLYLLQYDWNK</sequence>
<dbReference type="EMBL" id="JAIQCV010000007">
    <property type="protein sequence ID" value="KAH1082390.1"/>
    <property type="molecule type" value="Genomic_DNA"/>
</dbReference>
<feature type="region of interest" description="Disordered" evidence="1">
    <location>
        <begin position="1"/>
        <end position="28"/>
    </location>
</feature>
<evidence type="ECO:0000313" key="3">
    <source>
        <dbReference type="Proteomes" id="UP000828251"/>
    </source>
</evidence>
<gene>
    <name evidence="2" type="ORF">J1N35_022151</name>
</gene>
<dbReference type="AlphaFoldDB" id="A0A9D4A2P1"/>
<organism evidence="2 3">
    <name type="scientific">Gossypium stocksii</name>
    <dbReference type="NCBI Taxonomy" id="47602"/>
    <lineage>
        <taxon>Eukaryota</taxon>
        <taxon>Viridiplantae</taxon>
        <taxon>Streptophyta</taxon>
        <taxon>Embryophyta</taxon>
        <taxon>Tracheophyta</taxon>
        <taxon>Spermatophyta</taxon>
        <taxon>Magnoliopsida</taxon>
        <taxon>eudicotyledons</taxon>
        <taxon>Gunneridae</taxon>
        <taxon>Pentapetalae</taxon>
        <taxon>rosids</taxon>
        <taxon>malvids</taxon>
        <taxon>Malvales</taxon>
        <taxon>Malvaceae</taxon>
        <taxon>Malvoideae</taxon>
        <taxon>Gossypium</taxon>
    </lineage>
</organism>
<name>A0A9D4A2P1_9ROSI</name>
<feature type="compositionally biased region" description="Polar residues" evidence="1">
    <location>
        <begin position="1"/>
        <end position="21"/>
    </location>
</feature>
<reference evidence="2 3" key="1">
    <citation type="journal article" date="2021" name="Plant Biotechnol. J.">
        <title>Multi-omics assisted identification of the key and species-specific regulatory components of drought-tolerant mechanisms in Gossypium stocksii.</title>
        <authorList>
            <person name="Yu D."/>
            <person name="Ke L."/>
            <person name="Zhang D."/>
            <person name="Wu Y."/>
            <person name="Sun Y."/>
            <person name="Mei J."/>
            <person name="Sun J."/>
            <person name="Sun Y."/>
        </authorList>
    </citation>
    <scope>NUCLEOTIDE SEQUENCE [LARGE SCALE GENOMIC DNA]</scope>
    <source>
        <strain evidence="3">cv. E1</strain>
        <tissue evidence="2">Leaf</tissue>
    </source>
</reference>
<dbReference type="OrthoDB" id="999540at2759"/>
<accession>A0A9D4A2P1</accession>
<comment type="caution">
    <text evidence="2">The sequence shown here is derived from an EMBL/GenBank/DDBJ whole genome shotgun (WGS) entry which is preliminary data.</text>
</comment>
<keyword evidence="3" id="KW-1185">Reference proteome</keyword>
<proteinExistence type="predicted"/>